<evidence type="ECO:0000313" key="6">
    <source>
        <dbReference type="Proteomes" id="UP001595696"/>
    </source>
</evidence>
<dbReference type="EMBL" id="JBHSAX010000019">
    <property type="protein sequence ID" value="MFC3965364.1"/>
    <property type="molecule type" value="Genomic_DNA"/>
</dbReference>
<reference evidence="6" key="1">
    <citation type="journal article" date="2019" name="Int. J. Syst. Evol. Microbiol.">
        <title>The Global Catalogue of Microorganisms (GCM) 10K type strain sequencing project: providing services to taxonomists for standard genome sequencing and annotation.</title>
        <authorList>
            <consortium name="The Broad Institute Genomics Platform"/>
            <consortium name="The Broad Institute Genome Sequencing Center for Infectious Disease"/>
            <person name="Wu L."/>
            <person name="Ma J."/>
        </authorList>
    </citation>
    <scope>NUCLEOTIDE SEQUENCE [LARGE SCALE GENOMIC DNA]</scope>
    <source>
        <strain evidence="6">CGMCC 4.7330</strain>
    </source>
</reference>
<evidence type="ECO:0000259" key="2">
    <source>
        <dbReference type="Pfam" id="PF13556"/>
    </source>
</evidence>
<dbReference type="InterPro" id="IPR041522">
    <property type="entry name" value="CdaR_GGDEF"/>
</dbReference>
<dbReference type="InterPro" id="IPR025736">
    <property type="entry name" value="PucR_C-HTH_dom"/>
</dbReference>
<dbReference type="Proteomes" id="UP001595696">
    <property type="component" value="Unassembled WGS sequence"/>
</dbReference>
<name>A0ABV8E076_9NOCA</name>
<comment type="similarity">
    <text evidence="1">Belongs to the CdaR family.</text>
</comment>
<dbReference type="Gene3D" id="1.10.10.2840">
    <property type="entry name" value="PucR C-terminal helix-turn-helix domain"/>
    <property type="match status" value="1"/>
</dbReference>
<sequence>MVAVDRAIVHAWLADFAERVRSEAETEQVLRFVDRAMLEEFPRFAADPELRGEVRTSGKAHWLGLLVGIGRPQFHIRPPIEVIDGARTVARRGYDLNVLLKTYRVGQRGLWRYITGVLDLQIRDPELRGAVLVTFWERSSQWLDGCLDAVVTAYLEEREQRSRSAEEQRAATVHALLRGDATAAELTPERLGHIVEYQQTALTLWAEHSMASPVAARVLARLAADTAAALGGPPPLTLPSGTHGLWAWVATPEPADVALIPAPPVPGTRMAVGTPWPGVHGFRRSHREALAAQRLAADGAAAGPVIAYRDVDLVCLLTGDGSVESARLLVERELGGIAGPGEPAARLRETVREFLAGGGNVTTAAEVLGVHTNTVRYRLQQAEQKLGRPIDQRRLHLELALEVLAAYGDELLPTG</sequence>
<keyword evidence="6" id="KW-1185">Reference proteome</keyword>
<dbReference type="InterPro" id="IPR051448">
    <property type="entry name" value="CdaR-like_regulators"/>
</dbReference>
<proteinExistence type="inferred from homology"/>
<dbReference type="RefSeq" id="WP_378615112.1">
    <property type="nucleotide sequence ID" value="NZ_JBHSAX010000019.1"/>
</dbReference>
<accession>A0ABV8E076</accession>
<feature type="domain" description="PucR C-terminal helix-turn-helix" evidence="2">
    <location>
        <begin position="347"/>
        <end position="402"/>
    </location>
</feature>
<organism evidence="5 6">
    <name type="scientific">Nocardia jiangsuensis</name>
    <dbReference type="NCBI Taxonomy" id="1691563"/>
    <lineage>
        <taxon>Bacteria</taxon>
        <taxon>Bacillati</taxon>
        <taxon>Actinomycetota</taxon>
        <taxon>Actinomycetes</taxon>
        <taxon>Mycobacteriales</taxon>
        <taxon>Nocardiaceae</taxon>
        <taxon>Nocardia</taxon>
    </lineage>
</organism>
<dbReference type="PANTHER" id="PTHR33744:SF1">
    <property type="entry name" value="DNA-BINDING TRANSCRIPTIONAL ACTIVATOR ADER"/>
    <property type="match status" value="1"/>
</dbReference>
<evidence type="ECO:0000256" key="1">
    <source>
        <dbReference type="ARBA" id="ARBA00006754"/>
    </source>
</evidence>
<evidence type="ECO:0000259" key="3">
    <source>
        <dbReference type="Pfam" id="PF14361"/>
    </source>
</evidence>
<dbReference type="Pfam" id="PF14361">
    <property type="entry name" value="RsbRD_N"/>
    <property type="match status" value="1"/>
</dbReference>
<dbReference type="InterPro" id="IPR025751">
    <property type="entry name" value="RsbRD_N_dom"/>
</dbReference>
<dbReference type="Pfam" id="PF13556">
    <property type="entry name" value="HTH_30"/>
    <property type="match status" value="1"/>
</dbReference>
<dbReference type="InterPro" id="IPR042070">
    <property type="entry name" value="PucR_C-HTH_sf"/>
</dbReference>
<feature type="domain" description="CdaR GGDEF-like" evidence="4">
    <location>
        <begin position="189"/>
        <end position="295"/>
    </location>
</feature>
<protein>
    <submittedName>
        <fullName evidence="5">PucR family transcriptional regulator</fullName>
    </submittedName>
</protein>
<gene>
    <name evidence="5" type="ORF">ACFO0B_25525</name>
</gene>
<comment type="caution">
    <text evidence="5">The sequence shown here is derived from an EMBL/GenBank/DDBJ whole genome shotgun (WGS) entry which is preliminary data.</text>
</comment>
<dbReference type="PANTHER" id="PTHR33744">
    <property type="entry name" value="CARBOHYDRATE DIACID REGULATOR"/>
    <property type="match status" value="1"/>
</dbReference>
<feature type="domain" description="RsbT co-antagonist protein RsbRD N-terminal" evidence="3">
    <location>
        <begin position="33"/>
        <end position="169"/>
    </location>
</feature>
<evidence type="ECO:0000259" key="4">
    <source>
        <dbReference type="Pfam" id="PF17853"/>
    </source>
</evidence>
<evidence type="ECO:0000313" key="5">
    <source>
        <dbReference type="EMBL" id="MFC3965364.1"/>
    </source>
</evidence>
<dbReference type="Pfam" id="PF17853">
    <property type="entry name" value="GGDEF_2"/>
    <property type="match status" value="1"/>
</dbReference>